<feature type="domain" description="HYR" evidence="3">
    <location>
        <begin position="881"/>
        <end position="965"/>
    </location>
</feature>
<dbReference type="InterPro" id="IPR013783">
    <property type="entry name" value="Ig-like_fold"/>
</dbReference>
<organism evidence="4 5">
    <name type="scientific">Candidatus Opimibacter skivensis</name>
    <dbReference type="NCBI Taxonomy" id="2982028"/>
    <lineage>
        <taxon>Bacteria</taxon>
        <taxon>Pseudomonadati</taxon>
        <taxon>Bacteroidota</taxon>
        <taxon>Saprospiria</taxon>
        <taxon>Saprospirales</taxon>
        <taxon>Saprospiraceae</taxon>
        <taxon>Candidatus Opimibacter</taxon>
    </lineage>
</organism>
<reference evidence="4 5" key="1">
    <citation type="submission" date="2020-10" db="EMBL/GenBank/DDBJ databases">
        <title>Connecting structure to function with the recovery of over 1000 high-quality activated sludge metagenome-assembled genomes encoding full-length rRNA genes using long-read sequencing.</title>
        <authorList>
            <person name="Singleton C.M."/>
            <person name="Petriglieri F."/>
            <person name="Kristensen J.M."/>
            <person name="Kirkegaard R.H."/>
            <person name="Michaelsen T.Y."/>
            <person name="Andersen M.H."/>
            <person name="Karst S.M."/>
            <person name="Dueholm M.S."/>
            <person name="Nielsen P.H."/>
            <person name="Albertsen M."/>
        </authorList>
    </citation>
    <scope>NUCLEOTIDE SEQUENCE [LARGE SCALE GENOMIC DNA]</scope>
    <source>
        <strain evidence="4">Ribe_18-Q3-R11-54_MAXAC.273</strain>
    </source>
</reference>
<protein>
    <submittedName>
        <fullName evidence="4">DUF11 domain-containing protein</fullName>
    </submittedName>
</protein>
<feature type="compositionally biased region" description="Low complexity" evidence="2">
    <location>
        <begin position="1421"/>
        <end position="1435"/>
    </location>
</feature>
<feature type="domain" description="HYR" evidence="3">
    <location>
        <begin position="1045"/>
        <end position="1129"/>
    </location>
</feature>
<dbReference type="PANTHER" id="PTHR24273:SF32">
    <property type="entry name" value="HYALIN"/>
    <property type="match status" value="1"/>
</dbReference>
<sequence length="2928" mass="313435">MKTTHTPLRAGLLAYVFLISLCGIHTEAISQIPVVTARFANPSYDCMTGQYCLDVEFRADTIGVELFGMNVRFFYPDTLLELVGFSDFQGGYAPVSPDPPTVVTGPGGFLNFAGPADFVNGAIQLTNPDTTPILLDTLLWTKLFKVCFTVDDPNAVIFCPSIVWDLKENPINGGFLGGDDGVVITIVDITMTMESLPSDENVVQFNWIYNMTDPTHFGMPISTTCISLDCSPMITCAADATIQCNTSINPSNTGSATATDICAGDPVFTFTDSIILGNCPNNFIIKRKWIATNACNLSDTCIQFITVIDNTAPFIMCPANTTVQCTSQIPPVNPGSVVTSDNCSGNATVVFIGDVLSNQTCADRYTVNRTYRALDACGNSASCTQTITVFDNIPPSITCPQNTTVMCASQVPPANPASVSTTDNCGGSATVIFENDVISNQICANKFNITRTYRATDLCGNTATCSQLITVNDQTTPTIICPPTVNVECAGEVPAPNTASVVTSDNCGAIASVLFVNDIISGLTCVNRFTITRTYRAIDECGNSATCTQTIVVNDQTPPTISCPQNVTVSCASLVPPVNTGAPSASDNCGGVVVVGFINDVTVTPICANRFTILRTYQASDLCGNTARCTQTITVNDQTPPTISCPQNVTVSCASQIPGVNIGAPTATDNCAGGVVVGFVGDVVVNQTCANRLTLLRTYKATDFCGNTSTCTQTITVNDQTPPFISCPQNVTVMCASLVPPVNPASVTTSDNCGGIASVTFENDILSNQTCANKFTITRTYRATDACGNTATCSQLITVNDQTPPTIMCPGNLTVQCTGDVPVSSTTSVMASDNCGAISTVVFVSDVISNQTCANRYTITRTYRAIDVCGNSATCAQTILVNDQTPPTISCPQNITVSCANEVPGVNTGAPSASDNCGGVVAVGFINDRVVNQTCVNRYTLLRTYQASDLCGNTATCVQTITVNDQIAPTITCPANLTVACASEVPMPDTGSPTASDNCTSGVIVGFLNDMIINQTCANRYTLLRTYQASDFCGNSASCTQTIFVNDQTPPSITCPENVTVMCASQVPPVNIAGVTTSDNCGGVATITFDNDAISNQLCVNKYTLTRTYRATDVCGNTATCAQLIFVNDQTPPSILCPESITVQCANEVPPANPAAITTSDNCGGMATVFFDNDVISNQTCANRFTITRSYHATDACGNSASCTQLITVNDQTAPVITCPSNMTISSETDTSPMSTGQASATDNCLVIASPTFNDVTIQGFCQDAYEIQRTWIVSDACNNTATCLQTIEVTGTCIVDLALVKNLDPGQTIVKGGDNVNFTITVTNQGQVTISQFTITDYIPLGFTLNDPDWTAGTAGSTGQSATIVLTDGAGLLGADGLITGESVNVGITLVASPNITSGIYTNLAEISLVFDTNGVDVSAADTDSNADNNDTNDPPGEDDIDPALICVVDPTIVGPAFVCPGDTVVYGVESFISSNLYTWVLLNGGGMIISTTDSTVTVEWQITPGGPFLLALTEIVSMGCSAIDTLEVKIRGAEPIACIDHINLSIDNECGTIVTSGMILVGEQAGDNNYTVIIKDQNGNIRPNATFTWEDVGQTFNVMVISDCSGNSCWGKVTVEDKLAPIINCICPPDNENRFCEITCRDVEQILAGNIPEKLHPEVIDNCGGATLKIINTVLDFNYCTNGTIQITWEAIDKSGNSSTCLQIFRIIPLTLQTLTFPPEYLGVCHGSSDPSVTGYPQVDGIDLDLPAGVCNLSVTYKDLLIQLCGGGTKIIRTWTVRDWCTGDVSVYSQTIWLADHEGPVLTCSGDITVSTDLWNCYATVIIPKPRAIDSCSKVTTYQFFSPDGTVTTVGNNTILNGLIEGIHAVKWIVTDECGNTSECVFNITVVDEVPPVVSCQGHTIVSLTSERSNGITLVPATVFNDQSFDNCGPVSFRARRMDSCIDFDWTTGGACVDEIPGGNPPVNGKDRGTDRSTCVPFGCCDVGSGPIMVELEVTDGSGNVNYCMVEVLVQDKLAPTIQCPPDITISCDYLADIHEGIFKDIEGNKNGSLDEDPLSGLFGNVYDAFSHTQGERKSIIINDPHNTDFPQPHTWGIDGWAQDNCEVDLQVTVIEIDDCTGASFPFHTPKNARKLIERRFRAFDGVTAGTCIQLIWVVDFHPFNITDTTCLNANANDGVIWPCDVLLNTCPSDLTGTGEPVLFDDACSLIGVSHEDRRFNFADSACYKVLRDWKVIDWCQFNANTGAGLWTYTQVIKVFDGISPDFVNCPSSPVTLCTDNPGIRIPANNQIFLGENNPNASSCSVHVTMSQRIHEDCSEMIFYDVKIYPFNGASFIQIKPTTSTTLNANHEVDISFDTEQSTIPSIQQNGLPYNSPLCGDYHRVVWSVTDGCGNASSCDYLFRLIDCKDPTPVLINGLSTAVMGPQGTVTVSASSFNASSNDDCTPGDELLFSFSGTSYQPTFTYTCANVPHIGVPFNVTIWVGDGGSDQNCNGQIEWSERNKSLAVATLVVTDPNHVCGQLQSMLSGDILTDHHDAVEKVIVNLTSPQQLFPAYTTSNDGKFIFSELPEGLDYTITPARNDDYKNGVSTLDLVGIQKHLLGKEIFTSPYQYIAADANNSRNVSAVDLLELRKLILGITSALPNSDSWRFMDEHTVFPDPANPWLFNENLYIQHWQGEGTQNNFIAVKIGDINNSVKANALQLKPREARRILDINAETKEVAKAGEIIEVKMTIPEIISGFQWTLETDGMEYVGVNSGDIQIDDSNVGLLGNGITTMSWNGDVLSDGGYKNEVNIVMRWKVTVAGKISNRIRLTSLVTSAESYTPSGEILDVKLSYVNGESTPDFNLYQNKPNPWNSQTTIGFDLPEDGVARLTIYDVTGQIVASFEREFKEGYNTVVLTEKDIRSSGVLYYRLESGRNSASRKMVLIR</sequence>
<feature type="domain" description="HYR" evidence="3">
    <location>
        <begin position="390"/>
        <end position="473"/>
    </location>
</feature>
<dbReference type="NCBIfam" id="TIGR01451">
    <property type="entry name" value="B_ant_repeat"/>
    <property type="match status" value="1"/>
</dbReference>
<dbReference type="InterPro" id="IPR003410">
    <property type="entry name" value="HYR_dom"/>
</dbReference>
<feature type="domain" description="HYR" evidence="3">
    <location>
        <begin position="1797"/>
        <end position="1890"/>
    </location>
</feature>
<dbReference type="Pfam" id="PF23237">
    <property type="entry name" value="HYR_4C"/>
    <property type="match status" value="4"/>
</dbReference>
<dbReference type="PROSITE" id="PS50825">
    <property type="entry name" value="HYR"/>
    <property type="match status" value="6"/>
</dbReference>
<evidence type="ECO:0000256" key="1">
    <source>
        <dbReference type="ARBA" id="ARBA00022737"/>
    </source>
</evidence>
<name>A0A9D7SU42_9BACT</name>
<feature type="domain" description="HYR" evidence="3">
    <location>
        <begin position="553"/>
        <end position="637"/>
    </location>
</feature>
<proteinExistence type="predicted"/>
<dbReference type="InterPro" id="IPR047589">
    <property type="entry name" value="DUF11_rpt"/>
</dbReference>
<dbReference type="Gene3D" id="2.60.40.4140">
    <property type="match status" value="1"/>
</dbReference>
<dbReference type="Proteomes" id="UP000808337">
    <property type="component" value="Unassembled WGS sequence"/>
</dbReference>
<dbReference type="InterPro" id="IPR001434">
    <property type="entry name" value="OmcB-like_DUF11"/>
</dbReference>
<evidence type="ECO:0000256" key="2">
    <source>
        <dbReference type="SAM" id="MobiDB-lite"/>
    </source>
</evidence>
<feature type="domain" description="HYR" evidence="3">
    <location>
        <begin position="717"/>
        <end position="801"/>
    </location>
</feature>
<accession>A0A9D7SU42</accession>
<dbReference type="Gene3D" id="2.60.40.10">
    <property type="entry name" value="Immunoglobulins"/>
    <property type="match status" value="6"/>
</dbReference>
<dbReference type="GO" id="GO:0000272">
    <property type="term" value="P:polysaccharide catabolic process"/>
    <property type="evidence" value="ECO:0007669"/>
    <property type="project" value="InterPro"/>
</dbReference>
<dbReference type="Gene3D" id="1.10.1330.10">
    <property type="entry name" value="Dockerin domain"/>
    <property type="match status" value="1"/>
</dbReference>
<dbReference type="InterPro" id="IPR026444">
    <property type="entry name" value="Secre_tail"/>
</dbReference>
<dbReference type="Pfam" id="PF01345">
    <property type="entry name" value="DUF11"/>
    <property type="match status" value="1"/>
</dbReference>
<feature type="region of interest" description="Disordered" evidence="2">
    <location>
        <begin position="1421"/>
        <end position="1441"/>
    </location>
</feature>
<dbReference type="NCBIfam" id="TIGR04183">
    <property type="entry name" value="Por_Secre_tail"/>
    <property type="match status" value="1"/>
</dbReference>
<dbReference type="EMBL" id="JADKGY010000008">
    <property type="protein sequence ID" value="MBK9983117.1"/>
    <property type="molecule type" value="Genomic_DNA"/>
</dbReference>
<evidence type="ECO:0000259" key="3">
    <source>
        <dbReference type="PROSITE" id="PS50825"/>
    </source>
</evidence>
<gene>
    <name evidence="4" type="ORF">IPP15_11970</name>
</gene>
<dbReference type="CDD" id="cd14252">
    <property type="entry name" value="Dockerin_like"/>
    <property type="match status" value="1"/>
</dbReference>
<evidence type="ECO:0000313" key="5">
    <source>
        <dbReference type="Proteomes" id="UP000808337"/>
    </source>
</evidence>
<evidence type="ECO:0000313" key="4">
    <source>
        <dbReference type="EMBL" id="MBK9983117.1"/>
    </source>
</evidence>
<dbReference type="InterPro" id="IPR036439">
    <property type="entry name" value="Dockerin_dom_sf"/>
</dbReference>
<dbReference type="PANTHER" id="PTHR24273">
    <property type="entry name" value="FI04643P-RELATED"/>
    <property type="match status" value="1"/>
</dbReference>
<dbReference type="InterPro" id="IPR057078">
    <property type="entry name" value="HYR-4C"/>
</dbReference>
<keyword evidence="1" id="KW-0677">Repeat</keyword>
<comment type="caution">
    <text evidence="4">The sequence shown here is derived from an EMBL/GenBank/DDBJ whole genome shotgun (WGS) entry which is preliminary data.</text>
</comment>